<dbReference type="GO" id="GO:0000028">
    <property type="term" value="P:ribosomal small subunit assembly"/>
    <property type="evidence" value="ECO:0007669"/>
    <property type="project" value="TreeGrafter"/>
</dbReference>
<comment type="similarity">
    <text evidence="1">Belongs to the RRP7 family.</text>
</comment>
<accession>A0A4Y9Y4M5</accession>
<feature type="domain" description="Ribosomal RNA-processing protein 7 C-terminal" evidence="3">
    <location>
        <begin position="192"/>
        <end position="327"/>
    </location>
</feature>
<evidence type="ECO:0000313" key="5">
    <source>
        <dbReference type="EMBL" id="TFY55739.1"/>
    </source>
</evidence>
<dbReference type="InterPro" id="IPR040446">
    <property type="entry name" value="RRP7"/>
</dbReference>
<dbReference type="Proteomes" id="UP000298327">
    <property type="component" value="Unassembled WGS sequence"/>
</dbReference>
<evidence type="ECO:0000259" key="4">
    <source>
        <dbReference type="Pfam" id="PF17799"/>
    </source>
</evidence>
<evidence type="ECO:0000259" key="3">
    <source>
        <dbReference type="Pfam" id="PF12923"/>
    </source>
</evidence>
<feature type="compositionally biased region" description="Pro residues" evidence="2">
    <location>
        <begin position="118"/>
        <end position="127"/>
    </location>
</feature>
<dbReference type="GO" id="GO:0032545">
    <property type="term" value="C:CURI complex"/>
    <property type="evidence" value="ECO:0007669"/>
    <property type="project" value="TreeGrafter"/>
</dbReference>
<dbReference type="EMBL" id="SEOQ01000889">
    <property type="protein sequence ID" value="TFY55739.1"/>
    <property type="molecule type" value="Genomic_DNA"/>
</dbReference>
<dbReference type="AlphaFoldDB" id="A0A4Y9Y4M5"/>
<gene>
    <name evidence="5" type="ORF">EVG20_g9211</name>
</gene>
<sequence length="327" mass="36309">MSLSSLPQTISGFTVLPVSYSPKAHHILYIRSHSGPSKKSNDKGKQVWPEGRTLFLVNVPPDATDRELILLFQPTYAVEEEPESSSSSVEDSDSSGDHSDAEHPRKKRKLAKGEKAPAPAPKVTPLLPPTSLRILRKTGRTAHIVFLDASSIARALALPKPSKGQKVPQPRLWPAPDAPLGLAHYTALYDALRPPLDVVRQHADSYMELYDYNAAERKRKLQRESKYRKGEAIVDEDGFTLVTRGGAYGQAVGGGVGVASRKFVSGKTEEAAGGKRKRRKGEKEKAGFYAFQVHEKKRKELMDLKSKWEEDKAKVEKLKSSRKFKPY</sequence>
<dbReference type="GO" id="GO:0034456">
    <property type="term" value="C:UTP-C complex"/>
    <property type="evidence" value="ECO:0007669"/>
    <property type="project" value="TreeGrafter"/>
</dbReference>
<proteinExistence type="inferred from homology"/>
<comment type="caution">
    <text evidence="5">The sequence shown here is derived from an EMBL/GenBank/DDBJ whole genome shotgun (WGS) entry which is preliminary data.</text>
</comment>
<evidence type="ECO:0000313" key="6">
    <source>
        <dbReference type="Proteomes" id="UP000298327"/>
    </source>
</evidence>
<dbReference type="PANTHER" id="PTHR13191:SF0">
    <property type="entry name" value="RIBOSOMAL RNA-PROCESSING PROTEIN 7 HOMOLOG A-RELATED"/>
    <property type="match status" value="1"/>
</dbReference>
<name>A0A4Y9Y4M5_9AGAM</name>
<evidence type="ECO:0000256" key="1">
    <source>
        <dbReference type="ARBA" id="ARBA00006110"/>
    </source>
</evidence>
<evidence type="ECO:0000256" key="2">
    <source>
        <dbReference type="SAM" id="MobiDB-lite"/>
    </source>
</evidence>
<dbReference type="InterPro" id="IPR024326">
    <property type="entry name" value="RRP7_C"/>
</dbReference>
<dbReference type="Pfam" id="PF17799">
    <property type="entry name" value="RRM_Rrp7"/>
    <property type="match status" value="1"/>
</dbReference>
<evidence type="ECO:0008006" key="7">
    <source>
        <dbReference type="Google" id="ProtNLM"/>
    </source>
</evidence>
<dbReference type="CDD" id="cd12950">
    <property type="entry name" value="RRP7_Rrp7p"/>
    <property type="match status" value="1"/>
</dbReference>
<organism evidence="5 6">
    <name type="scientific">Dentipellis fragilis</name>
    <dbReference type="NCBI Taxonomy" id="205917"/>
    <lineage>
        <taxon>Eukaryota</taxon>
        <taxon>Fungi</taxon>
        <taxon>Dikarya</taxon>
        <taxon>Basidiomycota</taxon>
        <taxon>Agaricomycotina</taxon>
        <taxon>Agaricomycetes</taxon>
        <taxon>Russulales</taxon>
        <taxon>Hericiaceae</taxon>
        <taxon>Dentipellis</taxon>
    </lineage>
</organism>
<dbReference type="PANTHER" id="PTHR13191">
    <property type="entry name" value="RIBOSOMAL RNA PROCESSING PROTEIN 7-RELATED"/>
    <property type="match status" value="1"/>
</dbReference>
<dbReference type="InterPro" id="IPR040447">
    <property type="entry name" value="RRM_Rrp7"/>
</dbReference>
<dbReference type="STRING" id="205917.A0A4Y9Y4M5"/>
<dbReference type="OrthoDB" id="5390at2759"/>
<keyword evidence="6" id="KW-1185">Reference proteome</keyword>
<dbReference type="Gene3D" id="6.10.250.1770">
    <property type="match status" value="1"/>
</dbReference>
<dbReference type="GO" id="GO:0006364">
    <property type="term" value="P:rRNA processing"/>
    <property type="evidence" value="ECO:0007669"/>
    <property type="project" value="TreeGrafter"/>
</dbReference>
<protein>
    <recommendedName>
        <fullName evidence="7">Ribosomal RNA-processing protein 7 C-terminal domain-containing protein</fullName>
    </recommendedName>
</protein>
<reference evidence="5 6" key="1">
    <citation type="submission" date="2019-02" db="EMBL/GenBank/DDBJ databases">
        <title>Genome sequencing of the rare red list fungi Dentipellis fragilis.</title>
        <authorList>
            <person name="Buettner E."/>
            <person name="Kellner H."/>
        </authorList>
    </citation>
    <scope>NUCLEOTIDE SEQUENCE [LARGE SCALE GENOMIC DNA]</scope>
    <source>
        <strain evidence="5 6">DSM 105465</strain>
    </source>
</reference>
<dbReference type="Pfam" id="PF12923">
    <property type="entry name" value="RRP7"/>
    <property type="match status" value="1"/>
</dbReference>
<feature type="domain" description="Rrp7 RRM-like N-terminal" evidence="4">
    <location>
        <begin position="10"/>
        <end position="188"/>
    </location>
</feature>
<feature type="region of interest" description="Disordered" evidence="2">
    <location>
        <begin position="79"/>
        <end position="127"/>
    </location>
</feature>